<evidence type="ECO:0000256" key="4">
    <source>
        <dbReference type="ARBA" id="ARBA00023242"/>
    </source>
</evidence>
<dbReference type="GO" id="GO:0000978">
    <property type="term" value="F:RNA polymerase II cis-regulatory region sequence-specific DNA binding"/>
    <property type="evidence" value="ECO:0007669"/>
    <property type="project" value="TreeGrafter"/>
</dbReference>
<feature type="coiled-coil region" evidence="6">
    <location>
        <begin position="153"/>
        <end position="180"/>
    </location>
</feature>
<dbReference type="InterPro" id="IPR000232">
    <property type="entry name" value="HSF_DNA-bd"/>
</dbReference>
<dbReference type="GO" id="GO:0006357">
    <property type="term" value="P:regulation of transcription by RNA polymerase II"/>
    <property type="evidence" value="ECO:0007669"/>
    <property type="project" value="TreeGrafter"/>
</dbReference>
<dbReference type="Proteomes" id="UP001291623">
    <property type="component" value="Unassembled WGS sequence"/>
</dbReference>
<reference evidence="8" key="1">
    <citation type="submission" date="2023-12" db="EMBL/GenBank/DDBJ databases">
        <title>Genome assembly of Anisodus tanguticus.</title>
        <authorList>
            <person name="Wang Y.-J."/>
        </authorList>
    </citation>
    <scope>NUCLEOTIDE SEQUENCE</scope>
    <source>
        <strain evidence="8">KB-2021</strain>
        <tissue evidence="8">Leaf</tissue>
    </source>
</reference>
<protein>
    <recommendedName>
        <fullName evidence="7">HSF-type DNA-binding domain-containing protein</fullName>
    </recommendedName>
</protein>
<dbReference type="Gene3D" id="1.10.10.10">
    <property type="entry name" value="Winged helix-like DNA-binding domain superfamily/Winged helix DNA-binding domain"/>
    <property type="match status" value="1"/>
</dbReference>
<dbReference type="EMBL" id="JAVYJV010000018">
    <property type="protein sequence ID" value="KAK4347146.1"/>
    <property type="molecule type" value="Genomic_DNA"/>
</dbReference>
<dbReference type="SMART" id="SM00415">
    <property type="entry name" value="HSF"/>
    <property type="match status" value="1"/>
</dbReference>
<evidence type="ECO:0000256" key="6">
    <source>
        <dbReference type="SAM" id="Coils"/>
    </source>
</evidence>
<sequence length="203" mass="23547">MATDAIPASAADRNISRIIGRSPTTKCPAPFLSKTYDLLEEQEEENNNIKVVSWNGEGSGFVVWCPAEFSVLMLPKYFKHNNFSSFIRQLNTYGFKKVASKRWEFQHEKFQKGCRHLLAEITRKKCEPSAFPTYLNPCEKNTLLARAGENTTRQLLMEENKNLRKERMELQMQIAHFKTLEMKLLQCLSECVENTHNKARRLL</sequence>
<evidence type="ECO:0000313" key="8">
    <source>
        <dbReference type="EMBL" id="KAK4347146.1"/>
    </source>
</evidence>
<organism evidence="8 9">
    <name type="scientific">Anisodus tanguticus</name>
    <dbReference type="NCBI Taxonomy" id="243964"/>
    <lineage>
        <taxon>Eukaryota</taxon>
        <taxon>Viridiplantae</taxon>
        <taxon>Streptophyta</taxon>
        <taxon>Embryophyta</taxon>
        <taxon>Tracheophyta</taxon>
        <taxon>Spermatophyta</taxon>
        <taxon>Magnoliopsida</taxon>
        <taxon>eudicotyledons</taxon>
        <taxon>Gunneridae</taxon>
        <taxon>Pentapetalae</taxon>
        <taxon>asterids</taxon>
        <taxon>lamiids</taxon>
        <taxon>Solanales</taxon>
        <taxon>Solanaceae</taxon>
        <taxon>Solanoideae</taxon>
        <taxon>Hyoscyameae</taxon>
        <taxon>Anisodus</taxon>
    </lineage>
</organism>
<dbReference type="InterPro" id="IPR036388">
    <property type="entry name" value="WH-like_DNA-bd_sf"/>
</dbReference>
<evidence type="ECO:0000256" key="2">
    <source>
        <dbReference type="ARBA" id="ARBA00023016"/>
    </source>
</evidence>
<evidence type="ECO:0000256" key="3">
    <source>
        <dbReference type="ARBA" id="ARBA00023125"/>
    </source>
</evidence>
<gene>
    <name evidence="8" type="ORF">RND71_033485</name>
</gene>
<feature type="domain" description="HSF-type DNA-binding" evidence="7">
    <location>
        <begin position="74"/>
        <end position="98"/>
    </location>
</feature>
<dbReference type="PROSITE" id="PS00434">
    <property type="entry name" value="HSF_DOMAIN"/>
    <property type="match status" value="1"/>
</dbReference>
<dbReference type="FunFam" id="1.10.10.10:FF:000660">
    <property type="entry name" value="Heat stress transcription factor A-6b"/>
    <property type="match status" value="1"/>
</dbReference>
<dbReference type="InterPro" id="IPR036390">
    <property type="entry name" value="WH_DNA-bd_sf"/>
</dbReference>
<dbReference type="SUPFAM" id="SSF46785">
    <property type="entry name" value="Winged helix' DNA-binding domain"/>
    <property type="match status" value="1"/>
</dbReference>
<keyword evidence="2" id="KW-0346">Stress response</keyword>
<evidence type="ECO:0000256" key="5">
    <source>
        <dbReference type="RuleBase" id="RU004020"/>
    </source>
</evidence>
<evidence type="ECO:0000313" key="9">
    <source>
        <dbReference type="Proteomes" id="UP001291623"/>
    </source>
</evidence>
<evidence type="ECO:0000259" key="7">
    <source>
        <dbReference type="PROSITE" id="PS00434"/>
    </source>
</evidence>
<comment type="caution">
    <text evidence="8">The sequence shown here is derived from an EMBL/GenBank/DDBJ whole genome shotgun (WGS) entry which is preliminary data.</text>
</comment>
<dbReference type="Pfam" id="PF00447">
    <property type="entry name" value="HSF_DNA-bind"/>
    <property type="match status" value="1"/>
</dbReference>
<comment type="subcellular location">
    <subcellularLocation>
        <location evidence="1">Nucleus</location>
    </subcellularLocation>
</comment>
<dbReference type="PANTHER" id="PTHR10015:SF308">
    <property type="entry name" value="HSF-TYPE DNA-BINDING DOMAIN-CONTAINING PROTEIN"/>
    <property type="match status" value="1"/>
</dbReference>
<dbReference type="GO" id="GO:0003700">
    <property type="term" value="F:DNA-binding transcription factor activity"/>
    <property type="evidence" value="ECO:0007669"/>
    <property type="project" value="InterPro"/>
</dbReference>
<keyword evidence="6" id="KW-0175">Coiled coil</keyword>
<dbReference type="PANTHER" id="PTHR10015">
    <property type="entry name" value="HEAT SHOCK TRANSCRIPTION FACTOR"/>
    <property type="match status" value="1"/>
</dbReference>
<evidence type="ECO:0000256" key="1">
    <source>
        <dbReference type="ARBA" id="ARBA00004123"/>
    </source>
</evidence>
<comment type="similarity">
    <text evidence="5">Belongs to the HSF family.</text>
</comment>
<dbReference type="AlphaFoldDB" id="A0AAE1R8G3"/>
<keyword evidence="4" id="KW-0539">Nucleus</keyword>
<dbReference type="GO" id="GO:0005634">
    <property type="term" value="C:nucleus"/>
    <property type="evidence" value="ECO:0007669"/>
    <property type="project" value="UniProtKB-SubCell"/>
</dbReference>
<keyword evidence="9" id="KW-1185">Reference proteome</keyword>
<keyword evidence="3" id="KW-0238">DNA-binding</keyword>
<name>A0AAE1R8G3_9SOLA</name>
<proteinExistence type="inferred from homology"/>
<accession>A0AAE1R8G3</accession>